<protein>
    <recommendedName>
        <fullName evidence="22">Diacylglycerol kinase</fullName>
    </recommendedName>
</protein>
<dbReference type="Proteomes" id="UP000178661">
    <property type="component" value="Unassembled WGS sequence"/>
</dbReference>
<feature type="non-terminal residue" evidence="20">
    <location>
        <position position="118"/>
    </location>
</feature>
<evidence type="ECO:0000256" key="19">
    <source>
        <dbReference type="SAM" id="Phobius"/>
    </source>
</evidence>
<dbReference type="PANTHER" id="PTHR34299:SF1">
    <property type="entry name" value="DIACYLGLYCEROL KINASE"/>
    <property type="match status" value="1"/>
</dbReference>
<feature type="transmembrane region" description="Helical" evidence="19">
    <location>
        <begin position="60"/>
        <end position="80"/>
    </location>
</feature>
<dbReference type="InterPro" id="IPR033717">
    <property type="entry name" value="UDPK"/>
</dbReference>
<keyword evidence="10 19" id="KW-1133">Transmembrane helix</keyword>
<dbReference type="GO" id="GO:0005524">
    <property type="term" value="F:ATP binding"/>
    <property type="evidence" value="ECO:0007669"/>
    <property type="project" value="UniProtKB-KW"/>
</dbReference>
<keyword evidence="14" id="KW-1208">Phospholipid metabolism</keyword>
<gene>
    <name evidence="20" type="ORF">A3G98_01040</name>
</gene>
<evidence type="ECO:0000256" key="18">
    <source>
        <dbReference type="PIRSR" id="PIRSR600829-4"/>
    </source>
</evidence>
<evidence type="ECO:0000256" key="4">
    <source>
        <dbReference type="ARBA" id="ARBA00022516"/>
    </source>
</evidence>
<keyword evidence="3" id="KW-1003">Cell membrane</keyword>
<keyword evidence="18" id="KW-0479">Metal-binding</keyword>
<evidence type="ECO:0000256" key="10">
    <source>
        <dbReference type="ARBA" id="ARBA00022989"/>
    </source>
</evidence>
<feature type="transmembrane region" description="Helical" evidence="19">
    <location>
        <begin position="101"/>
        <end position="117"/>
    </location>
</feature>
<dbReference type="GO" id="GO:0016301">
    <property type="term" value="F:kinase activity"/>
    <property type="evidence" value="ECO:0007669"/>
    <property type="project" value="UniProtKB-KW"/>
</dbReference>
<dbReference type="PANTHER" id="PTHR34299">
    <property type="entry name" value="DIACYLGLYCEROL KINASE"/>
    <property type="match status" value="1"/>
</dbReference>
<evidence type="ECO:0000256" key="9">
    <source>
        <dbReference type="ARBA" id="ARBA00022840"/>
    </source>
</evidence>
<dbReference type="Pfam" id="PF01219">
    <property type="entry name" value="DAGK_prokar"/>
    <property type="match status" value="1"/>
</dbReference>
<dbReference type="Gene3D" id="1.10.287.3610">
    <property type="match status" value="1"/>
</dbReference>
<feature type="binding site" evidence="16">
    <location>
        <position position="74"/>
    </location>
    <ligand>
        <name>substrate</name>
    </ligand>
</feature>
<evidence type="ECO:0000313" key="21">
    <source>
        <dbReference type="Proteomes" id="UP000178661"/>
    </source>
</evidence>
<comment type="subcellular location">
    <subcellularLocation>
        <location evidence="1">Cell membrane</location>
        <topology evidence="1">Multi-pass membrane protein</topology>
    </subcellularLocation>
</comment>
<proteinExistence type="inferred from homology"/>
<name>A0A1F6Y4L6_9BACT</name>
<reference evidence="20 21" key="1">
    <citation type="journal article" date="2016" name="Nat. Commun.">
        <title>Thousands of microbial genomes shed light on interconnected biogeochemical processes in an aquifer system.</title>
        <authorList>
            <person name="Anantharaman K."/>
            <person name="Brown C.T."/>
            <person name="Hug L.A."/>
            <person name="Sharon I."/>
            <person name="Castelle C.J."/>
            <person name="Probst A.J."/>
            <person name="Thomas B.C."/>
            <person name="Singh A."/>
            <person name="Wilkins M.J."/>
            <person name="Karaoz U."/>
            <person name="Brodie E.L."/>
            <person name="Williams K.H."/>
            <person name="Hubbard S.S."/>
            <person name="Banfield J.F."/>
        </authorList>
    </citation>
    <scope>NUCLEOTIDE SEQUENCE [LARGE SCALE GENOMIC DNA]</scope>
</reference>
<evidence type="ECO:0000256" key="17">
    <source>
        <dbReference type="PIRSR" id="PIRSR600829-3"/>
    </source>
</evidence>
<accession>A0A1F6Y4L6</accession>
<evidence type="ECO:0000256" key="14">
    <source>
        <dbReference type="ARBA" id="ARBA00023264"/>
    </source>
</evidence>
<dbReference type="GO" id="GO:0008654">
    <property type="term" value="P:phospholipid biosynthetic process"/>
    <property type="evidence" value="ECO:0007669"/>
    <property type="project" value="UniProtKB-KW"/>
</dbReference>
<dbReference type="EMBL" id="MFVR01000023">
    <property type="protein sequence ID" value="OGJ01317.1"/>
    <property type="molecule type" value="Genomic_DNA"/>
</dbReference>
<keyword evidence="18" id="KW-0460">Magnesium</keyword>
<feature type="binding site" evidence="17">
    <location>
        <position position="81"/>
    </location>
    <ligand>
        <name>ATP</name>
        <dbReference type="ChEBI" id="CHEBI:30616"/>
    </ligand>
</feature>
<feature type="active site" description="Proton acceptor" evidence="15">
    <location>
        <position position="74"/>
    </location>
</feature>
<evidence type="ECO:0000256" key="8">
    <source>
        <dbReference type="ARBA" id="ARBA00022777"/>
    </source>
</evidence>
<sequence>MESLKEKKAWREVKASQKFLNAFRGLYVFGATTRYLVIHLVGALGAIALGFYFSILSFEWIAIIFCIGFVIVAEVFNTAIEIDIDLTSPQYHPYARDTKDVAAAAVLLSVFVAFIIGS</sequence>
<evidence type="ECO:0000256" key="15">
    <source>
        <dbReference type="PIRSR" id="PIRSR600829-1"/>
    </source>
</evidence>
<evidence type="ECO:0000256" key="11">
    <source>
        <dbReference type="ARBA" id="ARBA00023098"/>
    </source>
</evidence>
<keyword evidence="4" id="KW-0444">Lipid biosynthesis</keyword>
<evidence type="ECO:0000256" key="2">
    <source>
        <dbReference type="ARBA" id="ARBA00005967"/>
    </source>
</evidence>
<keyword evidence="11" id="KW-0443">Lipid metabolism</keyword>
<feature type="binding site" evidence="17">
    <location>
        <begin position="99"/>
        <end position="100"/>
    </location>
    <ligand>
        <name>ATP</name>
        <dbReference type="ChEBI" id="CHEBI:30616"/>
    </ligand>
</feature>
<dbReference type="InterPro" id="IPR000829">
    <property type="entry name" value="DAGK"/>
</dbReference>
<keyword evidence="7 17" id="KW-0547">Nucleotide-binding</keyword>
<keyword evidence="5" id="KW-0808">Transferase</keyword>
<evidence type="ECO:0000256" key="16">
    <source>
        <dbReference type="PIRSR" id="PIRSR600829-2"/>
    </source>
</evidence>
<feature type="transmembrane region" description="Helical" evidence="19">
    <location>
        <begin position="35"/>
        <end position="54"/>
    </location>
</feature>
<evidence type="ECO:0000256" key="12">
    <source>
        <dbReference type="ARBA" id="ARBA00023136"/>
    </source>
</evidence>
<keyword evidence="9 17" id="KW-0067">ATP-binding</keyword>
<feature type="binding site" evidence="18">
    <location>
        <position position="81"/>
    </location>
    <ligand>
        <name>a divalent metal cation</name>
        <dbReference type="ChEBI" id="CHEBI:60240"/>
    </ligand>
</feature>
<evidence type="ECO:0000256" key="1">
    <source>
        <dbReference type="ARBA" id="ARBA00004651"/>
    </source>
</evidence>
<dbReference type="InterPro" id="IPR036945">
    <property type="entry name" value="DAGK_sf"/>
</dbReference>
<organism evidence="20 21">
    <name type="scientific">Candidatus Nomurabacteria bacterium RIFCSPLOWO2_12_FULL_37_8</name>
    <dbReference type="NCBI Taxonomy" id="1801793"/>
    <lineage>
        <taxon>Bacteria</taxon>
        <taxon>Candidatus Nomuraibacteriota</taxon>
    </lineage>
</organism>
<evidence type="ECO:0000256" key="3">
    <source>
        <dbReference type="ARBA" id="ARBA00022475"/>
    </source>
</evidence>
<comment type="similarity">
    <text evidence="2">Belongs to the bacterial diacylglycerol kinase family.</text>
</comment>
<keyword evidence="8" id="KW-0418">Kinase</keyword>
<evidence type="ECO:0008006" key="22">
    <source>
        <dbReference type="Google" id="ProtNLM"/>
    </source>
</evidence>
<evidence type="ECO:0000256" key="13">
    <source>
        <dbReference type="ARBA" id="ARBA00023209"/>
    </source>
</evidence>
<dbReference type="CDD" id="cd14265">
    <property type="entry name" value="UDPK_IM_like"/>
    <property type="match status" value="1"/>
</dbReference>
<keyword evidence="12 19" id="KW-0472">Membrane</keyword>
<evidence type="ECO:0000313" key="20">
    <source>
        <dbReference type="EMBL" id="OGJ01317.1"/>
    </source>
</evidence>
<keyword evidence="13" id="KW-0594">Phospholipid biosynthesis</keyword>
<comment type="caution">
    <text evidence="20">The sequence shown here is derived from an EMBL/GenBank/DDBJ whole genome shotgun (WGS) entry which is preliminary data.</text>
</comment>
<evidence type="ECO:0000256" key="6">
    <source>
        <dbReference type="ARBA" id="ARBA00022692"/>
    </source>
</evidence>
<keyword evidence="6 19" id="KW-0812">Transmembrane</keyword>
<comment type="cofactor">
    <cofactor evidence="18">
        <name>Mg(2+)</name>
        <dbReference type="ChEBI" id="CHEBI:18420"/>
    </cofactor>
    <text evidence="18">Mn(2+), Zn(2+), Cd(2+) and Co(2+) support activity to lesser extents.</text>
</comment>
<dbReference type="GO" id="GO:0046872">
    <property type="term" value="F:metal ion binding"/>
    <property type="evidence" value="ECO:0007669"/>
    <property type="project" value="UniProtKB-KW"/>
</dbReference>
<evidence type="ECO:0000256" key="7">
    <source>
        <dbReference type="ARBA" id="ARBA00022741"/>
    </source>
</evidence>
<evidence type="ECO:0000256" key="5">
    <source>
        <dbReference type="ARBA" id="ARBA00022679"/>
    </source>
</evidence>
<dbReference type="GO" id="GO:0005886">
    <property type="term" value="C:plasma membrane"/>
    <property type="evidence" value="ECO:0007669"/>
    <property type="project" value="UniProtKB-SubCell"/>
</dbReference>
<dbReference type="AlphaFoldDB" id="A0A1F6Y4L6"/>